<evidence type="ECO:0000259" key="1">
    <source>
        <dbReference type="SMART" id="SM00460"/>
    </source>
</evidence>
<dbReference type="InterPro" id="IPR038765">
    <property type="entry name" value="Papain-like_cys_pep_sf"/>
</dbReference>
<accession>A0A1U9KFU9</accession>
<proteinExistence type="predicted"/>
<organism evidence="2 3">
    <name type="scientific">Acetobacter aceti</name>
    <dbReference type="NCBI Taxonomy" id="435"/>
    <lineage>
        <taxon>Bacteria</taxon>
        <taxon>Pseudomonadati</taxon>
        <taxon>Pseudomonadota</taxon>
        <taxon>Alphaproteobacteria</taxon>
        <taxon>Acetobacterales</taxon>
        <taxon>Acetobacteraceae</taxon>
        <taxon>Acetobacter</taxon>
        <taxon>Acetobacter subgen. Acetobacter</taxon>
    </lineage>
</organism>
<evidence type="ECO:0000313" key="2">
    <source>
        <dbReference type="EMBL" id="AQS84684.1"/>
    </source>
</evidence>
<dbReference type="SUPFAM" id="SSF54001">
    <property type="entry name" value="Cysteine proteinases"/>
    <property type="match status" value="1"/>
</dbReference>
<feature type="domain" description="Transglutaminase-like" evidence="1">
    <location>
        <begin position="161"/>
        <end position="227"/>
    </location>
</feature>
<dbReference type="PANTHER" id="PTHR33490:SF12">
    <property type="entry name" value="BLL5557 PROTEIN"/>
    <property type="match status" value="1"/>
</dbReference>
<dbReference type="AlphaFoldDB" id="A0A1U9KFU9"/>
<name>A0A1U9KFU9_ACEAC</name>
<dbReference type="OrthoDB" id="5438043at2"/>
<dbReference type="Gene3D" id="2.60.40.2250">
    <property type="match status" value="1"/>
</dbReference>
<dbReference type="EMBL" id="CP014692">
    <property type="protein sequence ID" value="AQS84684.1"/>
    <property type="molecule type" value="Genomic_DNA"/>
</dbReference>
<keyword evidence="3" id="KW-1185">Reference proteome</keyword>
<dbReference type="InterPro" id="IPR002931">
    <property type="entry name" value="Transglutaminase-like"/>
</dbReference>
<dbReference type="Pfam" id="PF01841">
    <property type="entry name" value="Transglut_core"/>
    <property type="match status" value="1"/>
</dbReference>
<reference evidence="2 3" key="1">
    <citation type="submission" date="2016-03" db="EMBL/GenBank/DDBJ databases">
        <title>Acetic acid bacteria sequencing.</title>
        <authorList>
            <person name="Brandt J."/>
            <person name="Jakob F."/>
            <person name="Vogel R.F."/>
        </authorList>
    </citation>
    <scope>NUCLEOTIDE SEQUENCE [LARGE SCALE GENOMIC DNA]</scope>
    <source>
        <strain evidence="2 3">TMW2.1153</strain>
    </source>
</reference>
<dbReference type="Gene3D" id="3.10.620.30">
    <property type="match status" value="1"/>
</dbReference>
<gene>
    <name evidence="2" type="ORF">A0U92_07735</name>
</gene>
<dbReference type="STRING" id="435.A0U92_07735"/>
<dbReference type="PANTHER" id="PTHR33490">
    <property type="entry name" value="BLR5614 PROTEIN-RELATED"/>
    <property type="match status" value="1"/>
</dbReference>
<protein>
    <submittedName>
        <fullName evidence="2">Transglutaminase</fullName>
    </submittedName>
</protein>
<dbReference type="Proteomes" id="UP000188937">
    <property type="component" value="Chromosome"/>
</dbReference>
<dbReference type="KEGG" id="aace:A0U92_07735"/>
<sequence>MEIRAGYDISIDFPAPTPLVLMLDIRPERENDLLSPQNAWFDPFVPVQRYIDGFGNRCTRLLAPAGRFRTWVDFTIYDSGLHERQGYGAPQTPVEYLPSDVLVFLMGSRYCETDILSEFAWSLFGHIAPGWGRVQAIVDYVHNHIKFSYQNARNTRTAWEGWSEGTGVCRDFAHLAVTLCRCMNIPARYCTGYLGDIGVPLLPDPMDFSAWFEVWMDGCWYTQDARHNEPRIGRIVIARGRDAADVAISTSFGPHMLSSFNVTTLEVG</sequence>
<dbReference type="eggNOG" id="COG1305">
    <property type="taxonomic scope" value="Bacteria"/>
</dbReference>
<dbReference type="SMART" id="SM00460">
    <property type="entry name" value="TGc"/>
    <property type="match status" value="1"/>
</dbReference>
<evidence type="ECO:0000313" key="3">
    <source>
        <dbReference type="Proteomes" id="UP000188937"/>
    </source>
</evidence>
<dbReference type="RefSeq" id="WP_077812723.1">
    <property type="nucleotide sequence ID" value="NZ_CP014692.1"/>
</dbReference>